<sequence length="226" mass="26617">MKSSVDQPPKNLLCFSHLRWDFLLQRPQHLLLRFASDINVYFVEDPVFDAKEKPFFSFGTRSETLWKVVPHLMPGLSSDQVTRCMAELIDEFLRDAELSQWTFWYYNPLAQLFVKKHKPKLTVYDCMDEVSGLRHVPQEMSILEKKLLEKADLVFTEGYRLPENLKKMHANIHSFPNSVVQGNSAFSWNENYKAMFRLMQSVVACKNAHLHNFRRRAYVDQQLNIT</sequence>
<gene>
    <name evidence="1" type="ORF">HDF25_004656</name>
</gene>
<comment type="caution">
    <text evidence="1">The sequence shown here is derived from an EMBL/GenBank/DDBJ whole genome shotgun (WGS) entry which is preliminary data.</text>
</comment>
<name>A0A7X0MMH4_9SPHI</name>
<dbReference type="EMBL" id="JACHCC010000014">
    <property type="protein sequence ID" value="MBB6502473.1"/>
    <property type="molecule type" value="Genomic_DNA"/>
</dbReference>
<reference evidence="1 2" key="1">
    <citation type="submission" date="2020-08" db="EMBL/GenBank/DDBJ databases">
        <title>Genomic Encyclopedia of Type Strains, Phase IV (KMG-V): Genome sequencing to study the core and pangenomes of soil and plant-associated prokaryotes.</title>
        <authorList>
            <person name="Whitman W."/>
        </authorList>
    </citation>
    <scope>NUCLEOTIDE SEQUENCE [LARGE SCALE GENOMIC DNA]</scope>
    <source>
        <strain evidence="1 2">M2T3</strain>
    </source>
</reference>
<evidence type="ECO:0008006" key="3">
    <source>
        <dbReference type="Google" id="ProtNLM"/>
    </source>
</evidence>
<evidence type="ECO:0000313" key="1">
    <source>
        <dbReference type="EMBL" id="MBB6502473.1"/>
    </source>
</evidence>
<protein>
    <recommendedName>
        <fullName evidence="3">Glycosyltransferase family 1 protein</fullName>
    </recommendedName>
</protein>
<dbReference type="Proteomes" id="UP000521017">
    <property type="component" value="Unassembled WGS sequence"/>
</dbReference>
<dbReference type="AlphaFoldDB" id="A0A7X0MMH4"/>
<organism evidence="1 2">
    <name type="scientific">Pedobacter cryoconitis</name>
    <dbReference type="NCBI Taxonomy" id="188932"/>
    <lineage>
        <taxon>Bacteria</taxon>
        <taxon>Pseudomonadati</taxon>
        <taxon>Bacteroidota</taxon>
        <taxon>Sphingobacteriia</taxon>
        <taxon>Sphingobacteriales</taxon>
        <taxon>Sphingobacteriaceae</taxon>
        <taxon>Pedobacter</taxon>
    </lineage>
</organism>
<dbReference type="RefSeq" id="WP_184628724.1">
    <property type="nucleotide sequence ID" value="NZ_JACHCC010000014.1"/>
</dbReference>
<proteinExistence type="predicted"/>
<accession>A0A7X0MMH4</accession>
<evidence type="ECO:0000313" key="2">
    <source>
        <dbReference type="Proteomes" id="UP000521017"/>
    </source>
</evidence>